<name>A0A2T4UH56_9ACTN</name>
<dbReference type="InterPro" id="IPR002577">
    <property type="entry name" value="HTH_HxlR"/>
</dbReference>
<comment type="caution">
    <text evidence="5">The sequence shown here is derived from an EMBL/GenBank/DDBJ whole genome shotgun (WGS) entry which is preliminary data.</text>
</comment>
<accession>A0A2T4UH56</accession>
<keyword evidence="3" id="KW-0804">Transcription</keyword>
<dbReference type="PROSITE" id="PS51118">
    <property type="entry name" value="HTH_HXLR"/>
    <property type="match status" value="1"/>
</dbReference>
<dbReference type="RefSeq" id="WP_107566985.1">
    <property type="nucleotide sequence ID" value="NZ_PYYB01000001.1"/>
</dbReference>
<evidence type="ECO:0000256" key="1">
    <source>
        <dbReference type="ARBA" id="ARBA00023015"/>
    </source>
</evidence>
<dbReference type="GO" id="GO:0003677">
    <property type="term" value="F:DNA binding"/>
    <property type="evidence" value="ECO:0007669"/>
    <property type="project" value="UniProtKB-KW"/>
</dbReference>
<proteinExistence type="predicted"/>
<dbReference type="OrthoDB" id="3526217at2"/>
<dbReference type="Gene3D" id="1.10.10.10">
    <property type="entry name" value="Winged helix-like DNA-binding domain superfamily/Winged helix DNA-binding domain"/>
    <property type="match status" value="1"/>
</dbReference>
<evidence type="ECO:0000313" key="6">
    <source>
        <dbReference type="Proteomes" id="UP000240739"/>
    </source>
</evidence>
<dbReference type="InterPro" id="IPR036390">
    <property type="entry name" value="WH_DNA-bd_sf"/>
</dbReference>
<sequence length="176" mass="19370">MQRTSFEEFTCPIAQTLEVIGEWWTPLILRDIAFGLTRFDEIQRNLGISRKVLTERLNGLVEAGVLQRQAYSEKPPRHDYFLTEKGADLGAILLAMKAWGDRWSLPGKPTVEVRHETCGGITGVELRCTCCGEPLNALDLTPLEGPGMMVGPGTSELPAGLERLRAARAGEPIPGR</sequence>
<protein>
    <submittedName>
        <fullName evidence="5">Transcriptional regulator</fullName>
    </submittedName>
</protein>
<reference evidence="5 6" key="1">
    <citation type="submission" date="2018-03" db="EMBL/GenBank/DDBJ databases">
        <title>Aquarubrobacter algicola gen. nov., sp. nov., a novel actinobacterium isolated from shallow eutrophic lake during the end of cyanobacterial harmful algal blooms.</title>
        <authorList>
            <person name="Chun S.J."/>
        </authorList>
    </citation>
    <scope>NUCLEOTIDE SEQUENCE [LARGE SCALE GENOMIC DNA]</scope>
    <source>
        <strain evidence="5 6">Seoho-28</strain>
    </source>
</reference>
<dbReference type="SUPFAM" id="SSF46785">
    <property type="entry name" value="Winged helix' DNA-binding domain"/>
    <property type="match status" value="1"/>
</dbReference>
<dbReference type="PANTHER" id="PTHR33204">
    <property type="entry name" value="TRANSCRIPTIONAL REGULATOR, MARR FAMILY"/>
    <property type="match status" value="1"/>
</dbReference>
<keyword evidence="2" id="KW-0238">DNA-binding</keyword>
<evidence type="ECO:0000256" key="3">
    <source>
        <dbReference type="ARBA" id="ARBA00023163"/>
    </source>
</evidence>
<keyword evidence="6" id="KW-1185">Reference proteome</keyword>
<dbReference type="AlphaFoldDB" id="A0A2T4UH56"/>
<dbReference type="Pfam" id="PF01638">
    <property type="entry name" value="HxlR"/>
    <property type="match status" value="1"/>
</dbReference>
<dbReference type="InterPro" id="IPR036388">
    <property type="entry name" value="WH-like_DNA-bd_sf"/>
</dbReference>
<evidence type="ECO:0000313" key="5">
    <source>
        <dbReference type="EMBL" id="PTL58547.1"/>
    </source>
</evidence>
<dbReference type="EMBL" id="PYYB01000001">
    <property type="protein sequence ID" value="PTL58547.1"/>
    <property type="molecule type" value="Genomic_DNA"/>
</dbReference>
<gene>
    <name evidence="5" type="ORF">C7Y72_02180</name>
</gene>
<dbReference type="PANTHER" id="PTHR33204:SF18">
    <property type="entry name" value="TRANSCRIPTIONAL REGULATORY PROTEIN"/>
    <property type="match status" value="1"/>
</dbReference>
<evidence type="ECO:0000259" key="4">
    <source>
        <dbReference type="PROSITE" id="PS51118"/>
    </source>
</evidence>
<keyword evidence="1" id="KW-0805">Transcription regulation</keyword>
<evidence type="ECO:0000256" key="2">
    <source>
        <dbReference type="ARBA" id="ARBA00023125"/>
    </source>
</evidence>
<dbReference type="Proteomes" id="UP000240739">
    <property type="component" value="Unassembled WGS sequence"/>
</dbReference>
<feature type="domain" description="HTH hxlR-type" evidence="4">
    <location>
        <begin position="11"/>
        <end position="108"/>
    </location>
</feature>
<organism evidence="5 6">
    <name type="scientific">Paraconexibacter algicola</name>
    <dbReference type="NCBI Taxonomy" id="2133960"/>
    <lineage>
        <taxon>Bacteria</taxon>
        <taxon>Bacillati</taxon>
        <taxon>Actinomycetota</taxon>
        <taxon>Thermoleophilia</taxon>
        <taxon>Solirubrobacterales</taxon>
        <taxon>Paraconexibacteraceae</taxon>
        <taxon>Paraconexibacter</taxon>
    </lineage>
</organism>